<sequence length="589" mass="63978">MSSPDKRRSHGGTGSHVLRTGSSVRHAHHHPDSLGGGGGGGGGPAGTEPPAGSGSGSGSSGSSSSKHHHLPAVPQRVAVVNNASTAADGATATADKGNGKEKEGKAKDTTSTTASSNNPVTRTTSASKKHLDKQRERDRERDRERESASLAAQVLQKDERIAYLEREMDTMERTFQTQLDRLSAAESETAMFWQNKHSALNTKHLRTDTELRLLRAKVDVREAERAELRQGWEVLRQGSEVLRRELKERDDEVRRLRGQVRGLKEWVSTSTRADGQTSDEVFGDGMTRLGNGLQNWVISNFRKAKLDLSRLDQETRVAIAALVPTYEELAKTAKVHFLQSLVSHVLVDAVFDAYFVGLSPEQTSLFKDMEQLLASFCGGAASESVNQWRASTLSLLLRSEAPQLLHDDTAAFAECVISRTNHLLDRLTGGTTTTTSTITTTTTNSSNSSSSSSGNSSSSSSNHGAVEGARDAALRVLVNNSIELARRLVVQKAVLRVFMPTMRPPHERPVLFEASTMEDVGGGADDDEEEDEDEDGGEEEGGTAGGGRRRRREVWCVVFPGVVKQGDEHGAQMQYRNVICKAKVLCRQE</sequence>
<name>A0A2S7XZC0_BEABA</name>
<proteinExistence type="predicted"/>
<organism evidence="2 3">
    <name type="scientific">Beauveria bassiana</name>
    <name type="common">White muscardine disease fungus</name>
    <name type="synonym">Tritirachium shiotae</name>
    <dbReference type="NCBI Taxonomy" id="176275"/>
    <lineage>
        <taxon>Eukaryota</taxon>
        <taxon>Fungi</taxon>
        <taxon>Dikarya</taxon>
        <taxon>Ascomycota</taxon>
        <taxon>Pezizomycotina</taxon>
        <taxon>Sordariomycetes</taxon>
        <taxon>Hypocreomycetidae</taxon>
        <taxon>Hypocreales</taxon>
        <taxon>Cordycipitaceae</taxon>
        <taxon>Beauveria</taxon>
    </lineage>
</organism>
<feature type="compositionally biased region" description="Polar residues" evidence="1">
    <location>
        <begin position="117"/>
        <end position="126"/>
    </location>
</feature>
<feature type="compositionally biased region" description="Low complexity" evidence="1">
    <location>
        <begin position="81"/>
        <end position="96"/>
    </location>
</feature>
<evidence type="ECO:0000256" key="1">
    <source>
        <dbReference type="SAM" id="MobiDB-lite"/>
    </source>
</evidence>
<feature type="region of interest" description="Disordered" evidence="1">
    <location>
        <begin position="508"/>
        <end position="547"/>
    </location>
</feature>
<evidence type="ECO:0008006" key="4">
    <source>
        <dbReference type="Google" id="ProtNLM"/>
    </source>
</evidence>
<feature type="compositionally biased region" description="Basic and acidic residues" evidence="1">
    <location>
        <begin position="133"/>
        <end position="147"/>
    </location>
</feature>
<dbReference type="OrthoDB" id="5328813at2759"/>
<evidence type="ECO:0000313" key="2">
    <source>
        <dbReference type="EMBL" id="PQK09246.1"/>
    </source>
</evidence>
<feature type="compositionally biased region" description="Gly residues" evidence="1">
    <location>
        <begin position="34"/>
        <end position="45"/>
    </location>
</feature>
<protein>
    <recommendedName>
        <fullName evidence="4">Involucrin repeat protein</fullName>
    </recommendedName>
</protein>
<feature type="region of interest" description="Disordered" evidence="1">
    <location>
        <begin position="428"/>
        <end position="464"/>
    </location>
</feature>
<feature type="compositionally biased region" description="Basic and acidic residues" evidence="1">
    <location>
        <begin position="97"/>
        <end position="108"/>
    </location>
</feature>
<reference evidence="2 3" key="1">
    <citation type="submission" date="2016-07" db="EMBL/GenBank/DDBJ databases">
        <title>Comparative genomics of the entomopathogenic fungus Beauveria bassiana.</title>
        <authorList>
            <person name="Valero Jimenez C.A."/>
            <person name="Zwaan B.J."/>
            <person name="Van Kan J.A."/>
            <person name="Takken W."/>
            <person name="Debets A.J."/>
            <person name="Schoustra S.E."/>
            <person name="Koenraadt C.J."/>
        </authorList>
    </citation>
    <scope>NUCLEOTIDE SEQUENCE [LARGE SCALE GENOMIC DNA]</scope>
    <source>
        <strain evidence="2 3">ARSEF 8028</strain>
    </source>
</reference>
<dbReference type="AlphaFoldDB" id="A0A2S7XZC0"/>
<feature type="compositionally biased region" description="Acidic residues" evidence="1">
    <location>
        <begin position="524"/>
        <end position="541"/>
    </location>
</feature>
<feature type="region of interest" description="Disordered" evidence="1">
    <location>
        <begin position="1"/>
        <end position="150"/>
    </location>
</feature>
<gene>
    <name evidence="2" type="ORF">BB8028_0001g13170</name>
</gene>
<dbReference type="EMBL" id="JRHA01000001">
    <property type="protein sequence ID" value="PQK09246.1"/>
    <property type="molecule type" value="Genomic_DNA"/>
</dbReference>
<dbReference type="Proteomes" id="UP000237441">
    <property type="component" value="Unassembled WGS sequence"/>
</dbReference>
<accession>A0A2S7XZC0</accession>
<evidence type="ECO:0000313" key="3">
    <source>
        <dbReference type="Proteomes" id="UP000237441"/>
    </source>
</evidence>
<feature type="compositionally biased region" description="Low complexity" evidence="1">
    <location>
        <begin position="428"/>
        <end position="462"/>
    </location>
</feature>
<comment type="caution">
    <text evidence="2">The sequence shown here is derived from an EMBL/GenBank/DDBJ whole genome shotgun (WGS) entry which is preliminary data.</text>
</comment>